<evidence type="ECO:0000313" key="9">
    <source>
        <dbReference type="EMBL" id="CUH92102.1"/>
    </source>
</evidence>
<dbReference type="InterPro" id="IPR001189">
    <property type="entry name" value="Mn/Fe_SOD"/>
</dbReference>
<comment type="catalytic activity">
    <reaction evidence="6">
        <text>2 superoxide + 2 H(+) = H2O2 + O2</text>
        <dbReference type="Rhea" id="RHEA:20696"/>
        <dbReference type="ChEBI" id="CHEBI:15378"/>
        <dbReference type="ChEBI" id="CHEBI:15379"/>
        <dbReference type="ChEBI" id="CHEBI:16240"/>
        <dbReference type="ChEBI" id="CHEBI:18421"/>
        <dbReference type="EC" id="1.15.1.1"/>
    </reaction>
</comment>
<evidence type="ECO:0000259" key="8">
    <source>
        <dbReference type="Pfam" id="PF02777"/>
    </source>
</evidence>
<dbReference type="KEGG" id="hsd:SD1D_0550"/>
<dbReference type="Proteomes" id="UP000196053">
    <property type="component" value="Chromosome I"/>
</dbReference>
<dbReference type="PANTHER" id="PTHR43595:SF2">
    <property type="entry name" value="SMALL RIBOSOMAL SUBUNIT PROTEIN MS42"/>
    <property type="match status" value="1"/>
</dbReference>
<dbReference type="InterPro" id="IPR019832">
    <property type="entry name" value="Mn/Fe_SOD_C"/>
</dbReference>
<feature type="binding site" evidence="5">
    <location>
        <position position="168"/>
    </location>
    <ligand>
        <name>Mn(2+)</name>
        <dbReference type="ChEBI" id="CHEBI:29035"/>
    </ligand>
</feature>
<dbReference type="InterPro" id="IPR036324">
    <property type="entry name" value="Mn/Fe_SOD_N_sf"/>
</dbReference>
<comment type="similarity">
    <text evidence="1 6">Belongs to the iron/manganese superoxide dismutase family.</text>
</comment>
<dbReference type="Pfam" id="PF02777">
    <property type="entry name" value="Sod_Fe_C"/>
    <property type="match status" value="1"/>
</dbReference>
<dbReference type="Pfam" id="PF00081">
    <property type="entry name" value="Sod_Fe_N"/>
    <property type="match status" value="1"/>
</dbReference>
<evidence type="ECO:0000256" key="1">
    <source>
        <dbReference type="ARBA" id="ARBA00008714"/>
    </source>
</evidence>
<dbReference type="InterPro" id="IPR036314">
    <property type="entry name" value="SOD_C_sf"/>
</dbReference>
<dbReference type="SUPFAM" id="SSF54719">
    <property type="entry name" value="Fe,Mn superoxide dismutase (SOD), C-terminal domain"/>
    <property type="match status" value="1"/>
</dbReference>
<feature type="binding site" evidence="5">
    <location>
        <position position="82"/>
    </location>
    <ligand>
        <name>Mn(2+)</name>
        <dbReference type="ChEBI" id="CHEBI:29035"/>
    </ligand>
</feature>
<protein>
    <recommendedName>
        <fullName evidence="2 6">Superoxide dismutase</fullName>
        <ecNumber evidence="2 6">1.15.1.1</ecNumber>
    </recommendedName>
</protein>
<feature type="binding site" evidence="5">
    <location>
        <position position="172"/>
    </location>
    <ligand>
        <name>Mn(2+)</name>
        <dbReference type="ChEBI" id="CHEBI:29035"/>
    </ligand>
</feature>
<dbReference type="GO" id="GO:0046872">
    <property type="term" value="F:metal ion binding"/>
    <property type="evidence" value="ECO:0007669"/>
    <property type="project" value="UniProtKB-KW"/>
</dbReference>
<dbReference type="GO" id="GO:0005737">
    <property type="term" value="C:cytoplasm"/>
    <property type="evidence" value="ECO:0007669"/>
    <property type="project" value="TreeGrafter"/>
</dbReference>
<evidence type="ECO:0000256" key="3">
    <source>
        <dbReference type="ARBA" id="ARBA00022723"/>
    </source>
</evidence>
<dbReference type="GO" id="GO:0004784">
    <property type="term" value="F:superoxide dismutase activity"/>
    <property type="evidence" value="ECO:0007669"/>
    <property type="project" value="UniProtKB-EC"/>
</dbReference>
<sequence length="208" mass="23470">MFKQIELNYNFNALEPYIDELTMNTHYSKHHAAYTNNLNGAIEKLPNLKDSSIEDIFKNLSDISDEALRNSVRNNGGGFYNHNLYFATLKPGGSKEPQGELAKQIEKNFGSFDSLKEKLTATALSRFGSGWAWLSADKNGELQVSSSPNQDNPIIESSGKWIPILGIDVWEHAYYLKYKNLRGDYIGAFFEVLNWDEVSANYAKVKSA</sequence>
<accession>A0A0K8J3N7</accession>
<dbReference type="EC" id="1.15.1.1" evidence="2 6"/>
<feature type="domain" description="Manganese/iron superoxide dismutase C-terminal" evidence="8">
    <location>
        <begin position="97"/>
        <end position="200"/>
    </location>
</feature>
<dbReference type="PROSITE" id="PS00088">
    <property type="entry name" value="SOD_MN"/>
    <property type="match status" value="1"/>
</dbReference>
<evidence type="ECO:0000259" key="7">
    <source>
        <dbReference type="Pfam" id="PF00081"/>
    </source>
</evidence>
<keyword evidence="10" id="KW-1185">Reference proteome</keyword>
<dbReference type="InterPro" id="IPR019831">
    <property type="entry name" value="Mn/Fe_SOD_N"/>
</dbReference>
<gene>
    <name evidence="9" type="primary">sodA</name>
    <name evidence="9" type="ORF">SD1D_0550</name>
</gene>
<dbReference type="PIRSF" id="PIRSF000349">
    <property type="entry name" value="SODismutase"/>
    <property type="match status" value="1"/>
</dbReference>
<dbReference type="PRINTS" id="PR01703">
    <property type="entry name" value="MNSODISMTASE"/>
</dbReference>
<dbReference type="InterPro" id="IPR019833">
    <property type="entry name" value="Mn/Fe_SOD_BS"/>
</dbReference>
<dbReference type="SUPFAM" id="SSF46609">
    <property type="entry name" value="Fe,Mn superoxide dismutase (SOD), N-terminal domain"/>
    <property type="match status" value="1"/>
</dbReference>
<dbReference type="AlphaFoldDB" id="A0A0K8J3N7"/>
<comment type="function">
    <text evidence="6">Destroys radicals which are normally produced within the cells and which are toxic to biological systems.</text>
</comment>
<dbReference type="PANTHER" id="PTHR43595">
    <property type="entry name" value="37S RIBOSOMAL PROTEIN S26, MITOCHONDRIAL"/>
    <property type="match status" value="1"/>
</dbReference>
<evidence type="ECO:0000256" key="6">
    <source>
        <dbReference type="RuleBase" id="RU000414"/>
    </source>
</evidence>
<evidence type="ECO:0000256" key="2">
    <source>
        <dbReference type="ARBA" id="ARBA00012682"/>
    </source>
</evidence>
<dbReference type="Gene3D" id="3.55.40.20">
    <property type="entry name" value="Iron/manganese superoxide dismutase, C-terminal domain"/>
    <property type="match status" value="1"/>
</dbReference>
<dbReference type="FunFam" id="3.55.40.20:FF:000001">
    <property type="entry name" value="Superoxide dismutase"/>
    <property type="match status" value="1"/>
</dbReference>
<evidence type="ECO:0000256" key="5">
    <source>
        <dbReference type="PIRSR" id="PIRSR000349-1"/>
    </source>
</evidence>
<proteinExistence type="inferred from homology"/>
<keyword evidence="4 6" id="KW-0560">Oxidoreductase</keyword>
<name>A0A0K8J3N7_9FIRM</name>
<dbReference type="RefSeq" id="WP_058257501.1">
    <property type="nucleotide sequence ID" value="NZ_DUPS01000057.1"/>
</dbReference>
<dbReference type="Gene3D" id="1.10.287.990">
    <property type="entry name" value="Fe,Mn superoxide dismutase (SOD) domain"/>
    <property type="match status" value="1"/>
</dbReference>
<keyword evidence="3 5" id="KW-0479">Metal-binding</keyword>
<evidence type="ECO:0000256" key="4">
    <source>
        <dbReference type="ARBA" id="ARBA00023002"/>
    </source>
</evidence>
<feature type="domain" description="Manganese/iron superoxide dismutase N-terminal" evidence="7">
    <location>
        <begin position="2"/>
        <end position="89"/>
    </location>
</feature>
<dbReference type="OrthoDB" id="9803125at2"/>
<dbReference type="EMBL" id="LN879430">
    <property type="protein sequence ID" value="CUH92102.1"/>
    <property type="molecule type" value="Genomic_DNA"/>
</dbReference>
<organism evidence="9 10">
    <name type="scientific">Herbinix luporum</name>
    <dbReference type="NCBI Taxonomy" id="1679721"/>
    <lineage>
        <taxon>Bacteria</taxon>
        <taxon>Bacillati</taxon>
        <taxon>Bacillota</taxon>
        <taxon>Clostridia</taxon>
        <taxon>Lachnospirales</taxon>
        <taxon>Lachnospiraceae</taxon>
        <taxon>Herbinix</taxon>
    </lineage>
</organism>
<feature type="binding site" evidence="5">
    <location>
        <position position="26"/>
    </location>
    <ligand>
        <name>Mn(2+)</name>
        <dbReference type="ChEBI" id="CHEBI:29035"/>
    </ligand>
</feature>
<evidence type="ECO:0000313" key="10">
    <source>
        <dbReference type="Proteomes" id="UP000196053"/>
    </source>
</evidence>
<reference evidence="10" key="1">
    <citation type="submission" date="2015-09" db="EMBL/GenBank/DDBJ databases">
        <authorList>
            <person name="Wibberg D."/>
        </authorList>
    </citation>
    <scope>NUCLEOTIDE SEQUENCE [LARGE SCALE GENOMIC DNA]</scope>
    <source>
        <strain evidence="10">SD1D</strain>
    </source>
</reference>